<dbReference type="SMART" id="SM00321">
    <property type="entry name" value="WSC"/>
    <property type="match status" value="1"/>
</dbReference>
<accession>A0A0G2GBT9</accession>
<dbReference type="InterPro" id="IPR029058">
    <property type="entry name" value="AB_hydrolase_fold"/>
</dbReference>
<keyword evidence="1" id="KW-0812">Transmembrane</keyword>
<dbReference type="PROSITE" id="PS51212">
    <property type="entry name" value="WSC"/>
    <property type="match status" value="1"/>
</dbReference>
<dbReference type="PANTHER" id="PTHR35560">
    <property type="entry name" value="BLL0132 PROTEIN"/>
    <property type="match status" value="1"/>
</dbReference>
<keyword evidence="1" id="KW-0472">Membrane</keyword>
<dbReference type="EMBL" id="LCWF01000088">
    <property type="protein sequence ID" value="KKY21098.1"/>
    <property type="molecule type" value="Genomic_DNA"/>
</dbReference>
<dbReference type="PANTHER" id="PTHR35560:SF3">
    <property type="entry name" value="PEPTIDASE S9 PROLYL OLIGOPEPTIDASE CATALYTIC DOMAIN-CONTAINING PROTEIN"/>
    <property type="match status" value="1"/>
</dbReference>
<sequence>MAFYFQLLLLAFACLAAGQQYMDKKNRSFTLINYFSQDGSSKRLTTSNVKRAIIVIHGLGRDPGTYMSHMLSALSQVPSGTGPTSTNTQIIAPYFPNGDDKNYGYPWNTSAPAGGYGSYTDALVWQGSGWASGQNNQYPRLQIATSSYDVLDQIVKYFGNSTLYPNLNQIVIAGHSLGAQMTQRYAAVGNSLAASLPSKLRVTYWVGNPNSFLWLNSSRPLDTSSCSTYDDWREGLSNYDPTYGAALVAQGDAAVLANYNSRSIAYARGLNDFGDDSSTCAPYTTGQNRGERFFNFIEWFPPACASASDSACDTIDYMNSGHDAGAMFASTAGQTRIFIDNFNGDLSRATDFYCPRQTVGDDPLPNATCTATSENSGSYSNMTYAGCYTDQSPQSLSYFAYDSSDNTIELSRALSATAFTSTTSMTIEACASFCTGYTYFGLEYAQECYCGNTISAGNTNTTASDCDMTCTGNAAELCGAGNRLTFYAHNGSSVVVASSSTTSTVASTATPTATTLTCPESNNTVYTASNGGQYLIECAMEYAAGDLTSTSANTFNECIDACDSTTGCIDVSYLGVGCYMKSSIGTMVSNSLVGVIFVVIVRCFLDVLDILGILYFDLYISIIIYYIYIFFISSNWYDGLLPQFRRHNLYDAIHRKSISD</sequence>
<proteinExistence type="predicted"/>
<comment type="caution">
    <text evidence="4">The sequence shown here is derived from an EMBL/GenBank/DDBJ whole genome shotgun (WGS) entry which is preliminary data.</text>
</comment>
<feature type="chain" id="PRO_5002544627" evidence="2">
    <location>
        <begin position="19"/>
        <end position="660"/>
    </location>
</feature>
<dbReference type="Pfam" id="PF01822">
    <property type="entry name" value="WSC"/>
    <property type="match status" value="1"/>
</dbReference>
<dbReference type="AlphaFoldDB" id="A0A0G2GBT9"/>
<dbReference type="InterPro" id="IPR002889">
    <property type="entry name" value="WSC_carb-bd"/>
</dbReference>
<keyword evidence="2" id="KW-0732">Signal</keyword>
<evidence type="ECO:0000256" key="2">
    <source>
        <dbReference type="SAM" id="SignalP"/>
    </source>
</evidence>
<reference evidence="4 5" key="2">
    <citation type="submission" date="2015-05" db="EMBL/GenBank/DDBJ databases">
        <authorList>
            <person name="Morales-Cruz A."/>
            <person name="Amrine K.C."/>
            <person name="Cantu D."/>
        </authorList>
    </citation>
    <scope>NUCLEOTIDE SEQUENCE [LARGE SCALE GENOMIC DNA]</scope>
    <source>
        <strain evidence="4">UCRPC4</strain>
    </source>
</reference>
<keyword evidence="5" id="KW-1185">Reference proteome</keyword>
<organism evidence="4 5">
    <name type="scientific">Phaeomoniella chlamydospora</name>
    <name type="common">Phaeoacremonium chlamydosporum</name>
    <dbReference type="NCBI Taxonomy" id="158046"/>
    <lineage>
        <taxon>Eukaryota</taxon>
        <taxon>Fungi</taxon>
        <taxon>Dikarya</taxon>
        <taxon>Ascomycota</taxon>
        <taxon>Pezizomycotina</taxon>
        <taxon>Eurotiomycetes</taxon>
        <taxon>Chaetothyriomycetidae</taxon>
        <taxon>Phaeomoniellales</taxon>
        <taxon>Phaeomoniellaceae</taxon>
        <taxon>Phaeomoniella</taxon>
    </lineage>
</organism>
<keyword evidence="1" id="KW-1133">Transmembrane helix</keyword>
<evidence type="ECO:0000313" key="5">
    <source>
        <dbReference type="Proteomes" id="UP000053317"/>
    </source>
</evidence>
<protein>
    <submittedName>
        <fullName evidence="4">Putative carbohydrate-binding wsc</fullName>
    </submittedName>
</protein>
<feature type="domain" description="WSC" evidence="3">
    <location>
        <begin position="381"/>
        <end position="490"/>
    </location>
</feature>
<evidence type="ECO:0000259" key="3">
    <source>
        <dbReference type="PROSITE" id="PS51212"/>
    </source>
</evidence>
<dbReference type="Proteomes" id="UP000053317">
    <property type="component" value="Unassembled WGS sequence"/>
</dbReference>
<dbReference type="Gene3D" id="3.40.50.1820">
    <property type="entry name" value="alpha/beta hydrolase"/>
    <property type="match status" value="1"/>
</dbReference>
<feature type="signal peptide" evidence="2">
    <location>
        <begin position="1"/>
        <end position="18"/>
    </location>
</feature>
<evidence type="ECO:0000313" key="4">
    <source>
        <dbReference type="EMBL" id="KKY21098.1"/>
    </source>
</evidence>
<gene>
    <name evidence="4" type="ORF">UCRPC4_g03893</name>
</gene>
<feature type="transmembrane region" description="Helical" evidence="1">
    <location>
        <begin position="612"/>
        <end position="632"/>
    </location>
</feature>
<dbReference type="SUPFAM" id="SSF53474">
    <property type="entry name" value="alpha/beta-Hydrolases"/>
    <property type="match status" value="1"/>
</dbReference>
<reference evidence="4 5" key="1">
    <citation type="submission" date="2015-05" db="EMBL/GenBank/DDBJ databases">
        <title>Distinctive expansion of gene families associated with plant cell wall degradation and secondary metabolism in the genomes of grapevine trunk pathogens.</title>
        <authorList>
            <person name="Lawrence D.P."/>
            <person name="Travadon R."/>
            <person name="Rolshausen P.E."/>
            <person name="Baumgartner K."/>
        </authorList>
    </citation>
    <scope>NUCLEOTIDE SEQUENCE [LARGE SCALE GENOMIC DNA]</scope>
    <source>
        <strain evidence="4">UCRPC4</strain>
    </source>
</reference>
<evidence type="ECO:0000256" key="1">
    <source>
        <dbReference type="SAM" id="Phobius"/>
    </source>
</evidence>
<feature type="transmembrane region" description="Helical" evidence="1">
    <location>
        <begin position="587"/>
        <end position="605"/>
    </location>
</feature>
<dbReference type="OrthoDB" id="2019572at2759"/>
<name>A0A0G2GBT9_PHACM</name>